<dbReference type="PANTHER" id="PTHR30244:SF34">
    <property type="entry name" value="DTDP-4-AMINO-4,6-DIDEOXYGALACTOSE TRANSAMINASE"/>
    <property type="match status" value="1"/>
</dbReference>
<dbReference type="GO" id="GO:0008483">
    <property type="term" value="F:transaminase activity"/>
    <property type="evidence" value="ECO:0007669"/>
    <property type="project" value="UniProtKB-KW"/>
</dbReference>
<organism evidence="4 5">
    <name type="scientific">Amycolatopsis pigmentata</name>
    <dbReference type="NCBI Taxonomy" id="450801"/>
    <lineage>
        <taxon>Bacteria</taxon>
        <taxon>Bacillati</taxon>
        <taxon>Actinomycetota</taxon>
        <taxon>Actinomycetes</taxon>
        <taxon>Pseudonocardiales</taxon>
        <taxon>Pseudonocardiaceae</taxon>
        <taxon>Amycolatopsis</taxon>
    </lineage>
</organism>
<sequence>MESRYVVPYPRIGSVFGAAERDVITTLLDNAPTLTQGEWREKFEQRFRHYAGTKYAVTVTSGTVALALAIHLLDLRPGDEVIATPQTYQATVQPLLDRDVRVRFCDVDPVTLNADPADVARRITARTRAIILVHYGGLPAAMDEVRALAEENDILVLEDCAHALGASRHGRRPGGLGDLGCFSFHSAKNITTLGEGGMITFDRDDWWHRLDRLRSNEVDGDFTERARDGAEPGALRWMRDVGGAYTVDCRRVRRAGTNAAMSEAAAAFGYVQMGRLPALAARRRAIATQLNEVLGQRDDVVPQQTDEPGHAYHFYTFHLTAPQPARDELLARLDAAGVEVQLRYFPLHLRPEWRMRGCLPGDCPRAEHAWFHTQVNLPCHPGLSDAQVEYLLSIVTAALDARPAAVRTGR</sequence>
<protein>
    <submittedName>
        <fullName evidence="4">DegT/DnrJ/EryC1/StrS family aminotransferase</fullName>
    </submittedName>
</protein>
<dbReference type="Gene3D" id="3.40.640.10">
    <property type="entry name" value="Type I PLP-dependent aspartate aminotransferase-like (Major domain)"/>
    <property type="match status" value="1"/>
</dbReference>
<dbReference type="Proteomes" id="UP001597417">
    <property type="component" value="Unassembled WGS sequence"/>
</dbReference>
<evidence type="ECO:0000256" key="1">
    <source>
        <dbReference type="ARBA" id="ARBA00001933"/>
    </source>
</evidence>
<dbReference type="EMBL" id="JBHUKR010000006">
    <property type="protein sequence ID" value="MFD2416911.1"/>
    <property type="molecule type" value="Genomic_DNA"/>
</dbReference>
<gene>
    <name evidence="4" type="ORF">ACFSXZ_11315</name>
</gene>
<dbReference type="PIRSF" id="PIRSF000390">
    <property type="entry name" value="PLP_StrS"/>
    <property type="match status" value="1"/>
</dbReference>
<comment type="cofactor">
    <cofactor evidence="1">
        <name>pyridoxal 5'-phosphate</name>
        <dbReference type="ChEBI" id="CHEBI:597326"/>
    </cofactor>
</comment>
<dbReference type="InterPro" id="IPR000653">
    <property type="entry name" value="DegT/StrS_aminotransferase"/>
</dbReference>
<dbReference type="CDD" id="cd00616">
    <property type="entry name" value="AHBA_syn"/>
    <property type="match status" value="1"/>
</dbReference>
<keyword evidence="5" id="KW-1185">Reference proteome</keyword>
<dbReference type="Pfam" id="PF01041">
    <property type="entry name" value="DegT_DnrJ_EryC1"/>
    <property type="match status" value="1"/>
</dbReference>
<dbReference type="Gene3D" id="3.90.1150.10">
    <property type="entry name" value="Aspartate Aminotransferase, domain 1"/>
    <property type="match status" value="1"/>
</dbReference>
<evidence type="ECO:0000256" key="3">
    <source>
        <dbReference type="RuleBase" id="RU004508"/>
    </source>
</evidence>
<accession>A0ABW5FPX3</accession>
<reference evidence="5" key="1">
    <citation type="journal article" date="2019" name="Int. J. Syst. Evol. Microbiol.">
        <title>The Global Catalogue of Microorganisms (GCM) 10K type strain sequencing project: providing services to taxonomists for standard genome sequencing and annotation.</title>
        <authorList>
            <consortium name="The Broad Institute Genomics Platform"/>
            <consortium name="The Broad Institute Genome Sequencing Center for Infectious Disease"/>
            <person name="Wu L."/>
            <person name="Ma J."/>
        </authorList>
    </citation>
    <scope>NUCLEOTIDE SEQUENCE [LARGE SCALE GENOMIC DNA]</scope>
    <source>
        <strain evidence="5">CGMCC 4.7645</strain>
    </source>
</reference>
<evidence type="ECO:0000256" key="2">
    <source>
        <dbReference type="ARBA" id="ARBA00023194"/>
    </source>
</evidence>
<dbReference type="InterPro" id="IPR015421">
    <property type="entry name" value="PyrdxlP-dep_Trfase_major"/>
</dbReference>
<comment type="caution">
    <text evidence="4">The sequence shown here is derived from an EMBL/GenBank/DDBJ whole genome shotgun (WGS) entry which is preliminary data.</text>
</comment>
<evidence type="ECO:0000313" key="5">
    <source>
        <dbReference type="Proteomes" id="UP001597417"/>
    </source>
</evidence>
<dbReference type="PANTHER" id="PTHR30244">
    <property type="entry name" value="TRANSAMINASE"/>
    <property type="match status" value="1"/>
</dbReference>
<keyword evidence="4" id="KW-0032">Aminotransferase</keyword>
<comment type="similarity">
    <text evidence="3">Belongs to the DegT/DnrJ/EryC1 family.</text>
</comment>
<evidence type="ECO:0000313" key="4">
    <source>
        <dbReference type="EMBL" id="MFD2416911.1"/>
    </source>
</evidence>
<dbReference type="InterPro" id="IPR015424">
    <property type="entry name" value="PyrdxlP-dep_Trfase"/>
</dbReference>
<dbReference type="RefSeq" id="WP_378264136.1">
    <property type="nucleotide sequence ID" value="NZ_JBHUKR010000006.1"/>
</dbReference>
<keyword evidence="4" id="KW-0808">Transferase</keyword>
<dbReference type="InterPro" id="IPR015422">
    <property type="entry name" value="PyrdxlP-dep_Trfase_small"/>
</dbReference>
<keyword evidence="2" id="KW-0045">Antibiotic biosynthesis</keyword>
<name>A0ABW5FPX3_9PSEU</name>
<keyword evidence="3" id="KW-0663">Pyridoxal phosphate</keyword>
<dbReference type="SUPFAM" id="SSF53383">
    <property type="entry name" value="PLP-dependent transferases"/>
    <property type="match status" value="1"/>
</dbReference>
<proteinExistence type="inferred from homology"/>